<name>A0A7W5G2U5_9HYPH</name>
<dbReference type="AlphaFoldDB" id="A0A7W5G2U5"/>
<organism evidence="1 2">
    <name type="scientific">Rhizobium pisi</name>
    <dbReference type="NCBI Taxonomy" id="574561"/>
    <lineage>
        <taxon>Bacteria</taxon>
        <taxon>Pseudomonadati</taxon>
        <taxon>Pseudomonadota</taxon>
        <taxon>Alphaproteobacteria</taxon>
        <taxon>Hyphomicrobiales</taxon>
        <taxon>Rhizobiaceae</taxon>
        <taxon>Rhizobium/Agrobacterium group</taxon>
        <taxon>Rhizobium</taxon>
    </lineage>
</organism>
<gene>
    <name evidence="1" type="ORF">FHS26_005411</name>
</gene>
<protein>
    <submittedName>
        <fullName evidence="1">Uncharacterized protein</fullName>
    </submittedName>
</protein>
<dbReference type="RefSeq" id="WP_131704811.1">
    <property type="nucleotide sequence ID" value="NZ_JACHXH010000024.1"/>
</dbReference>
<reference evidence="1 2" key="1">
    <citation type="submission" date="2020-08" db="EMBL/GenBank/DDBJ databases">
        <title>Genomic Encyclopedia of Type Strains, Phase III (KMG-III): the genomes of soil and plant-associated and newly described type strains.</title>
        <authorList>
            <person name="Whitman W."/>
        </authorList>
    </citation>
    <scope>NUCLEOTIDE SEQUENCE [LARGE SCALE GENOMIC DNA]</scope>
    <source>
        <strain evidence="1 2">CECT 4113</strain>
    </source>
</reference>
<accession>A0A7W5G2U5</accession>
<proteinExistence type="predicted"/>
<sequence length="265" mass="29379">MLIDKLQDMEAGCLILRKFVRLAIEKVSKDWLLGAMDQLLEDVMNGRLRKARILTFEPITNVGRIETVLHHISVFRSDPAVENGVSITSYGRGQLIGVMYTVPAHGQIDVALDIKLQCVTPSDVIALNNMIKGMLDASHSHKFEETESTNVSGGLGFFAFWSGGVSASYSDVKHTLDGWGLSAEDQRKIVNGMMEIAQNESTFNYKGTIYNRDFDYDVTGSLFAIVMDATIQQGQYHKQLRFLAPKVHLNTNDGDSLPVVGTLYS</sequence>
<dbReference type="Proteomes" id="UP000518315">
    <property type="component" value="Unassembled WGS sequence"/>
</dbReference>
<comment type="caution">
    <text evidence="1">The sequence shown here is derived from an EMBL/GenBank/DDBJ whole genome shotgun (WGS) entry which is preliminary data.</text>
</comment>
<evidence type="ECO:0000313" key="1">
    <source>
        <dbReference type="EMBL" id="MBB3137646.1"/>
    </source>
</evidence>
<dbReference type="EMBL" id="JACHXH010000024">
    <property type="protein sequence ID" value="MBB3137646.1"/>
    <property type="molecule type" value="Genomic_DNA"/>
</dbReference>
<keyword evidence="2" id="KW-1185">Reference proteome</keyword>
<evidence type="ECO:0000313" key="2">
    <source>
        <dbReference type="Proteomes" id="UP000518315"/>
    </source>
</evidence>